<keyword evidence="4" id="KW-0645">Protease</keyword>
<evidence type="ECO:0000256" key="9">
    <source>
        <dbReference type="ARBA" id="ARBA00039781"/>
    </source>
</evidence>
<feature type="region of interest" description="Disordered" evidence="11">
    <location>
        <begin position="102"/>
        <end position="165"/>
    </location>
</feature>
<evidence type="ECO:0000256" key="3">
    <source>
        <dbReference type="ARBA" id="ARBA00012759"/>
    </source>
</evidence>
<gene>
    <name evidence="13" type="ORF">POCTA_138.1.T0470245</name>
</gene>
<evidence type="ECO:0000256" key="6">
    <source>
        <dbReference type="ARBA" id="ARBA00022801"/>
    </source>
</evidence>
<dbReference type="InterPro" id="IPR039785">
    <property type="entry name" value="MINY3/4"/>
</dbReference>
<comment type="caution">
    <text evidence="13">The sequence shown here is derived from an EMBL/GenBank/DDBJ whole genome shotgun (WGS) entry which is preliminary data.</text>
</comment>
<comment type="catalytic activity">
    <reaction evidence="1">
        <text>Thiol-dependent hydrolysis of ester, thioester, amide, peptide and isopeptide bonds formed by the C-terminal Gly of ubiquitin (a 76-residue protein attached to proteins as an intracellular targeting signal).</text>
        <dbReference type="EC" id="3.4.19.12"/>
    </reaction>
</comment>
<dbReference type="GO" id="GO:0004843">
    <property type="term" value="F:cysteine-type deubiquitinase activity"/>
    <property type="evidence" value="ECO:0007669"/>
    <property type="project" value="UniProtKB-EC"/>
</dbReference>
<protein>
    <recommendedName>
        <fullName evidence="9">Probable ubiquitin carboxyl-terminal hydrolase MINDY-4</fullName>
        <ecNumber evidence="3">3.4.19.12</ecNumber>
    </recommendedName>
    <alternativeName>
        <fullName evidence="10">Probable deubiquitinating enzyme MINDY-4</fullName>
    </alternativeName>
</protein>
<dbReference type="Pfam" id="PF26038">
    <property type="entry name" value="Dimer_MINDY4_N"/>
    <property type="match status" value="1"/>
</dbReference>
<dbReference type="PANTHER" id="PTHR12473">
    <property type="entry name" value="UBIQUITIN CARBOXYL-TERMINAL HYDROLASE MINDY-4-RELATED"/>
    <property type="match status" value="1"/>
</dbReference>
<dbReference type="Proteomes" id="UP000683925">
    <property type="component" value="Unassembled WGS sequence"/>
</dbReference>
<evidence type="ECO:0000259" key="12">
    <source>
        <dbReference type="SMART" id="SM01174"/>
    </source>
</evidence>
<evidence type="ECO:0000256" key="8">
    <source>
        <dbReference type="ARBA" id="ARBA00037630"/>
    </source>
</evidence>
<dbReference type="GO" id="GO:0071108">
    <property type="term" value="P:protein K48-linked deubiquitination"/>
    <property type="evidence" value="ECO:0007669"/>
    <property type="project" value="InterPro"/>
</dbReference>
<dbReference type="AlphaFoldDB" id="A0A8S1UQR6"/>
<sequence>MHQIVVKALIREFFIKSELTDTLKSFDTELNYKTAITKMDVILQLGLSKIVRRNNEQKQPLKSLLEILVSHLLKKKALLEELTILTKAERIEDIPQDIPIESNVGASRQNRMKKRPQSEYKPKNLNFTQEDLLIEQKDEKKDEKKEEKKEEKCSPNKGAFEVPRKTPLKQAKLFNFQDQIVDDQSKQDKKDKPQLPLSQPPRLINMKKQFEKKEVQPISQLKDEHITNQEDPNFKVQYQKCNIKQHNVQLPPSNLNYDKSIGFNQGKRKPQQKTITQPIKKLLFQGTMIGLPKSWSQPFIFKDEPTFYGLHQLEGGPCGVLASVQAYYLKHFLFSQSIYSKPSIKQNCLLAALADILYKSNKERLILAIPARDSSMNQAIGIESCDYLEYQIKSLSYLYEVLLEHTSLFFGQNGVTLFFYSLILTKGVEQIMLEMDSATNPLIGNHGHCTQEAVNLMLTGKAISNCFDGCKQIDDMKLKGIEERSEIGFLTIFEHFQYLEVGKNLKEPLLPIWVICKEYHYSVIFGCNNDVIQDKPYLKNNLKEFDLVFYDGLNNSDDLIIITIRRLGAQLGKQKKKVEIQGVQFDSSDKITPLIECLLKTKYGELELDWNDSMPIL</sequence>
<name>A0A8S1UQR6_PAROT</name>
<evidence type="ECO:0000256" key="1">
    <source>
        <dbReference type="ARBA" id="ARBA00000707"/>
    </source>
</evidence>
<feature type="domain" description="Deubiquitinating enzyme MINDY-3/4 conserved" evidence="12">
    <location>
        <begin position="280"/>
        <end position="612"/>
    </location>
</feature>
<keyword evidence="5" id="KW-0833">Ubl conjugation pathway</keyword>
<dbReference type="EMBL" id="CAJJDP010000047">
    <property type="protein sequence ID" value="CAD8166019.1"/>
    <property type="molecule type" value="Genomic_DNA"/>
</dbReference>
<keyword evidence="14" id="KW-1185">Reference proteome</keyword>
<dbReference type="SMART" id="SM01174">
    <property type="entry name" value="DUF4205"/>
    <property type="match status" value="1"/>
</dbReference>
<dbReference type="OMA" id="ITPLIEC"/>
<comment type="similarity">
    <text evidence="2">Belongs to the MINDY deubiquitinase family. FAM188 subfamily.</text>
</comment>
<dbReference type="PANTHER" id="PTHR12473:SF8">
    <property type="entry name" value="UBIQUITIN CARBOXYL-TERMINAL HYDROLASE MINDY-4-RELATED"/>
    <property type="match status" value="1"/>
</dbReference>
<evidence type="ECO:0000313" key="13">
    <source>
        <dbReference type="EMBL" id="CAD8166019.1"/>
    </source>
</evidence>
<evidence type="ECO:0000313" key="14">
    <source>
        <dbReference type="Proteomes" id="UP000683925"/>
    </source>
</evidence>
<keyword evidence="6" id="KW-0378">Hydrolase</keyword>
<feature type="compositionally biased region" description="Basic and acidic residues" evidence="11">
    <location>
        <begin position="134"/>
        <end position="154"/>
    </location>
</feature>
<evidence type="ECO:0000256" key="7">
    <source>
        <dbReference type="ARBA" id="ARBA00022807"/>
    </source>
</evidence>
<keyword evidence="7" id="KW-0788">Thiol protease</keyword>
<dbReference type="InterPro" id="IPR059022">
    <property type="entry name" value="MINDY4_N"/>
</dbReference>
<dbReference type="EC" id="3.4.19.12" evidence="3"/>
<dbReference type="Pfam" id="PF13898">
    <property type="entry name" value="MINDY-3_4_CD"/>
    <property type="match status" value="1"/>
</dbReference>
<evidence type="ECO:0000256" key="5">
    <source>
        <dbReference type="ARBA" id="ARBA00022786"/>
    </source>
</evidence>
<comment type="function">
    <text evidence="8">Probable hydrolase that can remove 'Lys-48'-linked conjugated ubiquitin from proteins.</text>
</comment>
<dbReference type="GO" id="GO:0006508">
    <property type="term" value="P:proteolysis"/>
    <property type="evidence" value="ECO:0007669"/>
    <property type="project" value="UniProtKB-KW"/>
</dbReference>
<dbReference type="GO" id="GO:1990380">
    <property type="term" value="F:K48-linked deubiquitinase activity"/>
    <property type="evidence" value="ECO:0007669"/>
    <property type="project" value="InterPro"/>
</dbReference>
<reference evidence="13" key="1">
    <citation type="submission" date="2021-01" db="EMBL/GenBank/DDBJ databases">
        <authorList>
            <consortium name="Genoscope - CEA"/>
            <person name="William W."/>
        </authorList>
    </citation>
    <scope>NUCLEOTIDE SEQUENCE</scope>
</reference>
<accession>A0A8S1UQR6</accession>
<evidence type="ECO:0000256" key="2">
    <source>
        <dbReference type="ARBA" id="ARBA00011074"/>
    </source>
</evidence>
<evidence type="ECO:0000256" key="11">
    <source>
        <dbReference type="SAM" id="MobiDB-lite"/>
    </source>
</evidence>
<evidence type="ECO:0000256" key="4">
    <source>
        <dbReference type="ARBA" id="ARBA00022670"/>
    </source>
</evidence>
<proteinExistence type="inferred from homology"/>
<organism evidence="13 14">
    <name type="scientific">Paramecium octaurelia</name>
    <dbReference type="NCBI Taxonomy" id="43137"/>
    <lineage>
        <taxon>Eukaryota</taxon>
        <taxon>Sar</taxon>
        <taxon>Alveolata</taxon>
        <taxon>Ciliophora</taxon>
        <taxon>Intramacronucleata</taxon>
        <taxon>Oligohymenophorea</taxon>
        <taxon>Peniculida</taxon>
        <taxon>Parameciidae</taxon>
        <taxon>Paramecium</taxon>
    </lineage>
</organism>
<dbReference type="OrthoDB" id="10263628at2759"/>
<dbReference type="InterPro" id="IPR025257">
    <property type="entry name" value="MINDY-3/4_CD"/>
</dbReference>
<evidence type="ECO:0000256" key="10">
    <source>
        <dbReference type="ARBA" id="ARBA00041360"/>
    </source>
</evidence>